<dbReference type="GO" id="GO:0003677">
    <property type="term" value="F:DNA binding"/>
    <property type="evidence" value="ECO:0007669"/>
    <property type="project" value="UniProtKB-KW"/>
</dbReference>
<sequence length="78" mass="8950">MNIAKIDAVGRFVIPKEIRYKLDIQPGDPVSMVMQGEYVYVKKVLPECVFCGETQNLTAFHGKLICEKCITILTQYYF</sequence>
<organism evidence="2 3">
    <name type="scientific">Zongyangia hominis</name>
    <dbReference type="NCBI Taxonomy" id="2763677"/>
    <lineage>
        <taxon>Bacteria</taxon>
        <taxon>Bacillati</taxon>
        <taxon>Bacillota</taxon>
        <taxon>Clostridia</taxon>
        <taxon>Eubacteriales</taxon>
        <taxon>Oscillospiraceae</taxon>
        <taxon>Zongyangia</taxon>
    </lineage>
</organism>
<keyword evidence="3" id="KW-1185">Reference proteome</keyword>
<dbReference type="SUPFAM" id="SSF89447">
    <property type="entry name" value="AbrB/MazE/MraZ-like"/>
    <property type="match status" value="1"/>
</dbReference>
<dbReference type="InterPro" id="IPR037914">
    <property type="entry name" value="SpoVT-AbrB_sf"/>
</dbReference>
<comment type="caution">
    <text evidence="2">The sequence shown here is derived from an EMBL/GenBank/DDBJ whole genome shotgun (WGS) entry which is preliminary data.</text>
</comment>
<dbReference type="EMBL" id="JACRTC010000004">
    <property type="protein sequence ID" value="MBC8570622.1"/>
    <property type="molecule type" value="Genomic_DNA"/>
</dbReference>
<keyword evidence="2" id="KW-0238">DNA-binding</keyword>
<dbReference type="NCBIfam" id="TIGR01439">
    <property type="entry name" value="lp_hng_hel_AbrB"/>
    <property type="match status" value="1"/>
</dbReference>
<dbReference type="SMART" id="SM00966">
    <property type="entry name" value="SpoVT_AbrB"/>
    <property type="match status" value="1"/>
</dbReference>
<accession>A0A926EB31</accession>
<dbReference type="Proteomes" id="UP000660861">
    <property type="component" value="Unassembled WGS sequence"/>
</dbReference>
<evidence type="ECO:0000313" key="3">
    <source>
        <dbReference type="Proteomes" id="UP000660861"/>
    </source>
</evidence>
<name>A0A926EB31_9FIRM</name>
<protein>
    <submittedName>
        <fullName evidence="2">AbrB/MazE/SpoVT family DNA-binding domain-containing protein</fullName>
    </submittedName>
</protein>
<dbReference type="Gene3D" id="2.10.260.10">
    <property type="match status" value="1"/>
</dbReference>
<dbReference type="AlphaFoldDB" id="A0A926EB31"/>
<feature type="domain" description="SpoVT-AbrB" evidence="1">
    <location>
        <begin position="4"/>
        <end position="49"/>
    </location>
</feature>
<dbReference type="InterPro" id="IPR007159">
    <property type="entry name" value="SpoVT-AbrB_dom"/>
</dbReference>
<proteinExistence type="predicted"/>
<evidence type="ECO:0000313" key="2">
    <source>
        <dbReference type="EMBL" id="MBC8570622.1"/>
    </source>
</evidence>
<reference evidence="2" key="1">
    <citation type="submission" date="2020-08" db="EMBL/GenBank/DDBJ databases">
        <title>Genome public.</title>
        <authorList>
            <person name="Liu C."/>
            <person name="Sun Q."/>
        </authorList>
    </citation>
    <scope>NUCLEOTIDE SEQUENCE</scope>
    <source>
        <strain evidence="2">NSJ-54</strain>
    </source>
</reference>
<evidence type="ECO:0000259" key="1">
    <source>
        <dbReference type="SMART" id="SM00966"/>
    </source>
</evidence>
<dbReference type="RefSeq" id="WP_262397719.1">
    <property type="nucleotide sequence ID" value="NZ_JACRTC010000004.1"/>
</dbReference>
<gene>
    <name evidence="2" type="ORF">H8709_07225</name>
</gene>